<protein>
    <submittedName>
        <fullName evidence="3">Lipopolysaccharide heptosyltransferase family protein</fullName>
    </submittedName>
</protein>
<dbReference type="PANTHER" id="PTHR30160">
    <property type="entry name" value="TETRAACYLDISACCHARIDE 4'-KINASE-RELATED"/>
    <property type="match status" value="1"/>
</dbReference>
<evidence type="ECO:0000313" key="4">
    <source>
        <dbReference type="Proteomes" id="UP000287798"/>
    </source>
</evidence>
<dbReference type="Proteomes" id="UP000287798">
    <property type="component" value="Unassembled WGS sequence"/>
</dbReference>
<dbReference type="OrthoDB" id="9767552at2"/>
<reference evidence="3 4" key="1">
    <citation type="journal article" date="2010" name="Int. J. Syst. Evol. Microbiol.">
        <title>Thiohalobacter thiocyanaticus gen. nov., sp. nov., a moderately halophilic, sulfur-oxidizing gammaproteobacterium from hypersaline lakes, that utilizes thiocyanate.</title>
        <authorList>
            <person name="Sorokin D.Y."/>
            <person name="Kovaleva O.L."/>
            <person name="Tourova T.P."/>
            <person name="Muyzer G."/>
        </authorList>
    </citation>
    <scope>NUCLEOTIDE SEQUENCE [LARGE SCALE GENOMIC DNA]</scope>
    <source>
        <strain evidence="3 4">Hrh1</strain>
    </source>
</reference>
<dbReference type="SUPFAM" id="SSF53756">
    <property type="entry name" value="UDP-Glycosyltransferase/glycogen phosphorylase"/>
    <property type="match status" value="1"/>
</dbReference>
<dbReference type="GO" id="GO:0009244">
    <property type="term" value="P:lipopolysaccharide core region biosynthetic process"/>
    <property type="evidence" value="ECO:0007669"/>
    <property type="project" value="TreeGrafter"/>
</dbReference>
<dbReference type="EMBL" id="QZMU01000001">
    <property type="protein sequence ID" value="RRQ23065.1"/>
    <property type="molecule type" value="Genomic_DNA"/>
</dbReference>
<gene>
    <name evidence="3" type="ORF">D6C00_06410</name>
</gene>
<dbReference type="AlphaFoldDB" id="A0A426QMS2"/>
<keyword evidence="4" id="KW-1185">Reference proteome</keyword>
<dbReference type="InterPro" id="IPR002201">
    <property type="entry name" value="Glyco_trans_9"/>
</dbReference>
<evidence type="ECO:0000256" key="2">
    <source>
        <dbReference type="ARBA" id="ARBA00022679"/>
    </source>
</evidence>
<dbReference type="PANTHER" id="PTHR30160:SF1">
    <property type="entry name" value="LIPOPOLYSACCHARIDE 1,2-N-ACETYLGLUCOSAMINETRANSFERASE-RELATED"/>
    <property type="match status" value="1"/>
</dbReference>
<keyword evidence="2 3" id="KW-0808">Transferase</keyword>
<dbReference type="CDD" id="cd03789">
    <property type="entry name" value="GT9_LPS_heptosyltransferase"/>
    <property type="match status" value="1"/>
</dbReference>
<dbReference type="GO" id="GO:0008713">
    <property type="term" value="F:ADP-heptose-lipopolysaccharide heptosyltransferase activity"/>
    <property type="evidence" value="ECO:0007669"/>
    <property type="project" value="TreeGrafter"/>
</dbReference>
<dbReference type="Pfam" id="PF01075">
    <property type="entry name" value="Glyco_transf_9"/>
    <property type="match status" value="1"/>
</dbReference>
<organism evidence="3 4">
    <name type="scientific">Thiohalobacter thiocyanaticus</name>
    <dbReference type="NCBI Taxonomy" id="585455"/>
    <lineage>
        <taxon>Bacteria</taxon>
        <taxon>Pseudomonadati</taxon>
        <taxon>Pseudomonadota</taxon>
        <taxon>Gammaproteobacteria</taxon>
        <taxon>Thiohalobacterales</taxon>
        <taxon>Thiohalobacteraceae</taxon>
        <taxon>Thiohalobacter</taxon>
    </lineage>
</organism>
<evidence type="ECO:0000313" key="3">
    <source>
        <dbReference type="EMBL" id="RRQ23065.1"/>
    </source>
</evidence>
<comment type="caution">
    <text evidence="3">The sequence shown here is derived from an EMBL/GenBank/DDBJ whole genome shotgun (WGS) entry which is preliminary data.</text>
</comment>
<name>A0A426QMS2_9GAMM</name>
<accession>A0A426QMS2</accession>
<proteinExistence type="predicted"/>
<keyword evidence="1" id="KW-0328">Glycosyltransferase</keyword>
<dbReference type="Gene3D" id="3.40.50.2000">
    <property type="entry name" value="Glycogen Phosphorylase B"/>
    <property type="match status" value="2"/>
</dbReference>
<sequence length="300" mass="32819">MLVIRHGAFGDLIQCSGALADLRAFHHDARITLLTEPAYRTLMQRCPHVNAVITDARLPLRRLREQLALRRRLREQGFDFVYDLQNSDRTALYRRLFLPGIPWSRDTGTVAAGEPDVVRYQAQLTAAGVPVVHTCEPDVGWMADDATALLDAAGVRRPYIVLIPGSAARHPHKRWPHYAELAAALCERGHEVVTAPGPDELELARSIPGHTLTGPDGYLNWFQLAGALRQAAFVIGNDTGPSHLAACLGAPGLALFGPHTTPRRTGILRPHFDAVAVPDLNALSVEEVLARIEPYLTQAG</sequence>
<evidence type="ECO:0000256" key="1">
    <source>
        <dbReference type="ARBA" id="ARBA00022676"/>
    </source>
</evidence>
<dbReference type="InterPro" id="IPR051199">
    <property type="entry name" value="LPS_LOS_Heptosyltrfase"/>
</dbReference>
<dbReference type="GO" id="GO:0005829">
    <property type="term" value="C:cytosol"/>
    <property type="evidence" value="ECO:0007669"/>
    <property type="project" value="TreeGrafter"/>
</dbReference>